<dbReference type="PANTHER" id="PTHR42781">
    <property type="entry name" value="SPERMIDINE/PUTRESCINE IMPORT ATP-BINDING PROTEIN POTA"/>
    <property type="match status" value="1"/>
</dbReference>
<dbReference type="InterPro" id="IPR003439">
    <property type="entry name" value="ABC_transporter-like_ATP-bd"/>
</dbReference>
<sequence>MLEISKLVVAYGRKRVIDELDWRAGDHGRLVTVALGPSGCGKSTLLRAIAGLEPVVSGAITFDGVDLADTPPHRRDFGVVFQDGQLFTGRSVESNVAYGLRMRGWSKAAARGRVAEMLSLVKLTDYQHVSVDQLSGGQAQRVALARALAPSPRLLLLDEPLAALDRQLREELVGEISDIVRTTGTPTIMVTHDHTEAAVLADQISIIAGGVVAQTDSPADLWRYPVDQSTAQFLGCTTIISGQISGATASTELGDVDVSGRAFASTSISVGLRPDSVAACATSGSSVSGSVTRVTPLPGRLRLRVVVDGIHLDADADDSLGGVRVGDEVGIRLIASRVALIGSR</sequence>
<dbReference type="FunFam" id="3.40.50.300:FF:000425">
    <property type="entry name" value="Probable ABC transporter, ATP-binding subunit"/>
    <property type="match status" value="1"/>
</dbReference>
<dbReference type="CDD" id="cd03259">
    <property type="entry name" value="ABC_Carb_Solutes_like"/>
    <property type="match status" value="1"/>
</dbReference>
<dbReference type="InterPro" id="IPR017871">
    <property type="entry name" value="ABC_transporter-like_CS"/>
</dbReference>
<dbReference type="GO" id="GO:0016887">
    <property type="term" value="F:ATP hydrolysis activity"/>
    <property type="evidence" value="ECO:0007669"/>
    <property type="project" value="InterPro"/>
</dbReference>
<organism evidence="11 12">
    <name type="scientific">Gordonia asplenii</name>
    <dbReference type="NCBI Taxonomy" id="2725283"/>
    <lineage>
        <taxon>Bacteria</taxon>
        <taxon>Bacillati</taxon>
        <taxon>Actinomycetota</taxon>
        <taxon>Actinomycetes</taxon>
        <taxon>Mycobacteriales</taxon>
        <taxon>Gordoniaceae</taxon>
        <taxon>Gordonia</taxon>
    </lineage>
</organism>
<dbReference type="PROSITE" id="PS00211">
    <property type="entry name" value="ABC_TRANSPORTER_1"/>
    <property type="match status" value="1"/>
</dbReference>
<keyword evidence="3" id="KW-0410">Iron transport</keyword>
<keyword evidence="4" id="KW-0547">Nucleotide-binding</keyword>
<evidence type="ECO:0000313" key="11">
    <source>
        <dbReference type="EMBL" id="NMO02068.1"/>
    </source>
</evidence>
<dbReference type="GO" id="GO:0005524">
    <property type="term" value="F:ATP binding"/>
    <property type="evidence" value="ECO:0007669"/>
    <property type="project" value="UniProtKB-KW"/>
</dbReference>
<dbReference type="GO" id="GO:0016020">
    <property type="term" value="C:membrane"/>
    <property type="evidence" value="ECO:0007669"/>
    <property type="project" value="InterPro"/>
</dbReference>
<dbReference type="PROSITE" id="PS50893">
    <property type="entry name" value="ABC_TRANSPORTER_2"/>
    <property type="match status" value="1"/>
</dbReference>
<keyword evidence="5 11" id="KW-0067">ATP-binding</keyword>
<gene>
    <name evidence="11" type="ORF">HH308_12685</name>
</gene>
<keyword evidence="1" id="KW-0813">Transport</keyword>
<dbReference type="SUPFAM" id="SSF52540">
    <property type="entry name" value="P-loop containing nucleoside triphosphate hydrolases"/>
    <property type="match status" value="1"/>
</dbReference>
<evidence type="ECO:0000256" key="6">
    <source>
        <dbReference type="ARBA" id="ARBA00023004"/>
    </source>
</evidence>
<dbReference type="AlphaFoldDB" id="A0A848L341"/>
<keyword evidence="7" id="KW-0406">Ion transport</keyword>
<dbReference type="RefSeq" id="WP_170194567.1">
    <property type="nucleotide sequence ID" value="NZ_JABBNB010000011.1"/>
</dbReference>
<evidence type="ECO:0000256" key="4">
    <source>
        <dbReference type="ARBA" id="ARBA00022741"/>
    </source>
</evidence>
<dbReference type="GO" id="GO:0015418">
    <property type="term" value="F:ABC-type quaternary ammonium compound transporting activity"/>
    <property type="evidence" value="ECO:0007669"/>
    <property type="project" value="UniProtKB-EC"/>
</dbReference>
<dbReference type="PANTHER" id="PTHR42781:SF4">
    <property type="entry name" value="SPERMIDINE_PUTRESCINE IMPORT ATP-BINDING PROTEIN POTA"/>
    <property type="match status" value="1"/>
</dbReference>
<evidence type="ECO:0000256" key="3">
    <source>
        <dbReference type="ARBA" id="ARBA00022496"/>
    </source>
</evidence>
<protein>
    <recommendedName>
        <fullName evidence="9">ABC-type quaternary amine transporter</fullName>
        <ecNumber evidence="9">7.6.2.9</ecNumber>
    </recommendedName>
</protein>
<evidence type="ECO:0000313" key="12">
    <source>
        <dbReference type="Proteomes" id="UP000550729"/>
    </source>
</evidence>
<dbReference type="Gene3D" id="3.40.50.300">
    <property type="entry name" value="P-loop containing nucleotide triphosphate hydrolases"/>
    <property type="match status" value="1"/>
</dbReference>
<dbReference type="SMART" id="SM00382">
    <property type="entry name" value="AAA"/>
    <property type="match status" value="1"/>
</dbReference>
<keyword evidence="8" id="KW-0472">Membrane</keyword>
<keyword evidence="6" id="KW-0408">Iron</keyword>
<name>A0A848L341_9ACTN</name>
<evidence type="ECO:0000256" key="9">
    <source>
        <dbReference type="ARBA" id="ARBA00066388"/>
    </source>
</evidence>
<evidence type="ECO:0000256" key="2">
    <source>
        <dbReference type="ARBA" id="ARBA00022475"/>
    </source>
</evidence>
<dbReference type="GO" id="GO:0015408">
    <property type="term" value="F:ABC-type ferric iron transporter activity"/>
    <property type="evidence" value="ECO:0007669"/>
    <property type="project" value="InterPro"/>
</dbReference>
<comment type="caution">
    <text evidence="11">The sequence shown here is derived from an EMBL/GenBank/DDBJ whole genome shotgun (WGS) entry which is preliminary data.</text>
</comment>
<proteinExistence type="predicted"/>
<keyword evidence="12" id="KW-1185">Reference proteome</keyword>
<dbReference type="InterPro" id="IPR050093">
    <property type="entry name" value="ABC_SmlMolc_Importer"/>
</dbReference>
<evidence type="ECO:0000259" key="10">
    <source>
        <dbReference type="PROSITE" id="PS50893"/>
    </source>
</evidence>
<accession>A0A848L341</accession>
<dbReference type="InterPro" id="IPR003593">
    <property type="entry name" value="AAA+_ATPase"/>
</dbReference>
<evidence type="ECO:0000256" key="1">
    <source>
        <dbReference type="ARBA" id="ARBA00022448"/>
    </source>
</evidence>
<dbReference type="InterPro" id="IPR015853">
    <property type="entry name" value="ABC_transpr_FbpC"/>
</dbReference>
<evidence type="ECO:0000256" key="5">
    <source>
        <dbReference type="ARBA" id="ARBA00022840"/>
    </source>
</evidence>
<dbReference type="InterPro" id="IPR027417">
    <property type="entry name" value="P-loop_NTPase"/>
</dbReference>
<dbReference type="EMBL" id="JABBNB010000011">
    <property type="protein sequence ID" value="NMO02068.1"/>
    <property type="molecule type" value="Genomic_DNA"/>
</dbReference>
<evidence type="ECO:0000256" key="7">
    <source>
        <dbReference type="ARBA" id="ARBA00023065"/>
    </source>
</evidence>
<evidence type="ECO:0000256" key="8">
    <source>
        <dbReference type="ARBA" id="ARBA00023136"/>
    </source>
</evidence>
<keyword evidence="2" id="KW-1003">Cell membrane</keyword>
<dbReference type="Proteomes" id="UP000550729">
    <property type="component" value="Unassembled WGS sequence"/>
</dbReference>
<feature type="domain" description="ABC transporter" evidence="10">
    <location>
        <begin position="2"/>
        <end position="234"/>
    </location>
</feature>
<dbReference type="EC" id="7.6.2.9" evidence="9"/>
<dbReference type="Pfam" id="PF00005">
    <property type="entry name" value="ABC_tran"/>
    <property type="match status" value="1"/>
</dbReference>
<reference evidence="11 12" key="1">
    <citation type="submission" date="2020-04" db="EMBL/GenBank/DDBJ databases">
        <title>Gordonia sp. nov. TBRC 11910.</title>
        <authorList>
            <person name="Suriyachadkun C."/>
        </authorList>
    </citation>
    <scope>NUCLEOTIDE SEQUENCE [LARGE SCALE GENOMIC DNA]</scope>
    <source>
        <strain evidence="11 12">TBRC 11910</strain>
    </source>
</reference>